<keyword evidence="1" id="KW-1133">Transmembrane helix</keyword>
<accession>A0A930UXS9</accession>
<organism evidence="2 3">
    <name type="scientific">Nocardioides acrostichi</name>
    <dbReference type="NCBI Taxonomy" id="2784339"/>
    <lineage>
        <taxon>Bacteria</taxon>
        <taxon>Bacillati</taxon>
        <taxon>Actinomycetota</taxon>
        <taxon>Actinomycetes</taxon>
        <taxon>Propionibacteriales</taxon>
        <taxon>Nocardioidaceae</taxon>
        <taxon>Nocardioides</taxon>
    </lineage>
</organism>
<evidence type="ECO:0000313" key="3">
    <source>
        <dbReference type="Proteomes" id="UP000656804"/>
    </source>
</evidence>
<dbReference type="AlphaFoldDB" id="A0A930UXS9"/>
<keyword evidence="3" id="KW-1185">Reference proteome</keyword>
<evidence type="ECO:0000313" key="2">
    <source>
        <dbReference type="EMBL" id="MBF4162843.1"/>
    </source>
</evidence>
<sequence>MFKQPLLALVFAVLSGASVFGALYEIDHAGVWAELGMIVLAFAFMIGLLRTVQLTTPPGQQ</sequence>
<name>A0A930UXS9_9ACTN</name>
<dbReference type="RefSeq" id="WP_194504101.1">
    <property type="nucleotide sequence ID" value="NZ_JADIVZ010000007.1"/>
</dbReference>
<proteinExistence type="predicted"/>
<keyword evidence="1" id="KW-0472">Membrane</keyword>
<feature type="transmembrane region" description="Helical" evidence="1">
    <location>
        <begin position="31"/>
        <end position="52"/>
    </location>
</feature>
<protein>
    <submittedName>
        <fullName evidence="2">Uncharacterized protein</fullName>
    </submittedName>
</protein>
<evidence type="ECO:0000256" key="1">
    <source>
        <dbReference type="SAM" id="Phobius"/>
    </source>
</evidence>
<comment type="caution">
    <text evidence="2">The sequence shown here is derived from an EMBL/GenBank/DDBJ whole genome shotgun (WGS) entry which is preliminary data.</text>
</comment>
<dbReference type="Proteomes" id="UP000656804">
    <property type="component" value="Unassembled WGS sequence"/>
</dbReference>
<keyword evidence="1" id="KW-0812">Transmembrane</keyword>
<reference evidence="2" key="1">
    <citation type="submission" date="2020-11" db="EMBL/GenBank/DDBJ databases">
        <title>Nocardioides sp. CBS4Y-1, whole genome shotgun sequence.</title>
        <authorList>
            <person name="Tuo L."/>
        </authorList>
    </citation>
    <scope>NUCLEOTIDE SEQUENCE</scope>
    <source>
        <strain evidence="2">CBS4Y-1</strain>
    </source>
</reference>
<dbReference type="EMBL" id="JADIVZ010000007">
    <property type="protein sequence ID" value="MBF4162843.1"/>
    <property type="molecule type" value="Genomic_DNA"/>
</dbReference>
<gene>
    <name evidence="2" type="ORF">ISG29_14190</name>
</gene>